<dbReference type="EMBL" id="BQNB010009435">
    <property type="protein sequence ID" value="GJS63494.1"/>
    <property type="molecule type" value="Genomic_DNA"/>
</dbReference>
<reference evidence="1" key="1">
    <citation type="journal article" date="2022" name="Int. J. Mol. Sci.">
        <title>Draft Genome of Tanacetum Coccineum: Genomic Comparison of Closely Related Tanacetum-Family Plants.</title>
        <authorList>
            <person name="Yamashiro T."/>
            <person name="Shiraishi A."/>
            <person name="Nakayama K."/>
            <person name="Satake H."/>
        </authorList>
    </citation>
    <scope>NUCLEOTIDE SEQUENCE</scope>
</reference>
<reference evidence="1" key="2">
    <citation type="submission" date="2022-01" db="EMBL/GenBank/DDBJ databases">
        <authorList>
            <person name="Yamashiro T."/>
            <person name="Shiraishi A."/>
            <person name="Satake H."/>
            <person name="Nakayama K."/>
        </authorList>
    </citation>
    <scope>NUCLEOTIDE SEQUENCE</scope>
</reference>
<gene>
    <name evidence="1" type="ORF">Tco_0678058</name>
</gene>
<evidence type="ECO:0000313" key="2">
    <source>
        <dbReference type="Proteomes" id="UP001151760"/>
    </source>
</evidence>
<proteinExistence type="predicted"/>
<evidence type="ECO:0000313" key="1">
    <source>
        <dbReference type="EMBL" id="GJS63494.1"/>
    </source>
</evidence>
<organism evidence="1 2">
    <name type="scientific">Tanacetum coccineum</name>
    <dbReference type="NCBI Taxonomy" id="301880"/>
    <lineage>
        <taxon>Eukaryota</taxon>
        <taxon>Viridiplantae</taxon>
        <taxon>Streptophyta</taxon>
        <taxon>Embryophyta</taxon>
        <taxon>Tracheophyta</taxon>
        <taxon>Spermatophyta</taxon>
        <taxon>Magnoliopsida</taxon>
        <taxon>eudicotyledons</taxon>
        <taxon>Gunneridae</taxon>
        <taxon>Pentapetalae</taxon>
        <taxon>asterids</taxon>
        <taxon>campanulids</taxon>
        <taxon>Asterales</taxon>
        <taxon>Asteraceae</taxon>
        <taxon>Asteroideae</taxon>
        <taxon>Anthemideae</taxon>
        <taxon>Anthemidinae</taxon>
        <taxon>Tanacetum</taxon>
    </lineage>
</organism>
<dbReference type="Proteomes" id="UP001151760">
    <property type="component" value="Unassembled WGS sequence"/>
</dbReference>
<name>A0ABQ4XE60_9ASTR</name>
<protein>
    <submittedName>
        <fullName evidence="1">Uncharacterized protein</fullName>
    </submittedName>
</protein>
<sequence length="157" mass="17662">MPPRKRLLLTAPTPRFEIEESSTAAARQPRSTVACRVDYGFVDTLDASIRASEQKAMAAVESVNLRVNYQANVHRRESEEFQTRHQDAHDDRAALRDEVDTLRRYLSSLCTTHEKERVEARQALDRSEAHIKALEAWIAALEAGARIDTLEDTGSSA</sequence>
<keyword evidence="2" id="KW-1185">Reference proteome</keyword>
<accession>A0ABQ4XE60</accession>
<comment type="caution">
    <text evidence="1">The sequence shown here is derived from an EMBL/GenBank/DDBJ whole genome shotgun (WGS) entry which is preliminary data.</text>
</comment>